<dbReference type="Pfam" id="PF07333">
    <property type="entry name" value="SLR1-BP"/>
    <property type="match status" value="1"/>
</dbReference>
<evidence type="ECO:0000256" key="1">
    <source>
        <dbReference type="ARBA" id="ARBA00006722"/>
    </source>
</evidence>
<keyword evidence="3" id="KW-0295">Fungicide</keyword>
<name>A0A8T1XR67_ARASU</name>
<dbReference type="InterPro" id="IPR010851">
    <property type="entry name" value="DEFL"/>
</dbReference>
<keyword evidence="6" id="KW-0732">Signal</keyword>
<evidence type="ECO:0000256" key="5">
    <source>
        <dbReference type="ARBA" id="ARBA00023157"/>
    </source>
</evidence>
<dbReference type="AlphaFoldDB" id="A0A8T1XR67"/>
<reference evidence="7 8" key="1">
    <citation type="submission" date="2020-12" db="EMBL/GenBank/DDBJ databases">
        <title>Concerted genomic and epigenomic changes stabilize Arabidopsis allopolyploids.</title>
        <authorList>
            <person name="Chen Z."/>
        </authorList>
    </citation>
    <scope>NUCLEOTIDE SEQUENCE [LARGE SCALE GENOMIC DNA]</scope>
    <source>
        <strain evidence="7">As9502</strain>
        <tissue evidence="7">Leaf</tissue>
    </source>
</reference>
<dbReference type="OrthoDB" id="1023593at2759"/>
<evidence type="ECO:0000256" key="4">
    <source>
        <dbReference type="ARBA" id="ARBA00022821"/>
    </source>
</evidence>
<dbReference type="GO" id="GO:0050832">
    <property type="term" value="P:defense response to fungus"/>
    <property type="evidence" value="ECO:0007669"/>
    <property type="project" value="UniProtKB-KW"/>
</dbReference>
<dbReference type="GO" id="GO:0031640">
    <property type="term" value="P:killing of cells of another organism"/>
    <property type="evidence" value="ECO:0007669"/>
    <property type="project" value="UniProtKB-KW"/>
</dbReference>
<dbReference type="PANTHER" id="PTHR33830:SF21">
    <property type="entry name" value="DEFENSIN-LIKE PROTEIN 165-RELATED"/>
    <property type="match status" value="1"/>
</dbReference>
<comment type="similarity">
    <text evidence="1">Belongs to the DEFL family.</text>
</comment>
<evidence type="ECO:0000256" key="6">
    <source>
        <dbReference type="SAM" id="SignalP"/>
    </source>
</evidence>
<dbReference type="Proteomes" id="UP000694251">
    <property type="component" value="Chromosome 13"/>
</dbReference>
<evidence type="ECO:0000256" key="3">
    <source>
        <dbReference type="ARBA" id="ARBA00022577"/>
    </source>
</evidence>
<evidence type="ECO:0000256" key="2">
    <source>
        <dbReference type="ARBA" id="ARBA00022529"/>
    </source>
</evidence>
<dbReference type="PANTHER" id="PTHR33830">
    <property type="entry name" value="DEFENSIN-LIKE PROTEIN 184-RELATED"/>
    <property type="match status" value="1"/>
</dbReference>
<keyword evidence="7" id="KW-0167">Capsid protein</keyword>
<keyword evidence="8" id="KW-1185">Reference proteome</keyword>
<organism evidence="7 8">
    <name type="scientific">Arabidopsis suecica</name>
    <name type="common">Swedish thale-cress</name>
    <name type="synonym">Cardaminopsis suecica</name>
    <dbReference type="NCBI Taxonomy" id="45249"/>
    <lineage>
        <taxon>Eukaryota</taxon>
        <taxon>Viridiplantae</taxon>
        <taxon>Streptophyta</taxon>
        <taxon>Embryophyta</taxon>
        <taxon>Tracheophyta</taxon>
        <taxon>Spermatophyta</taxon>
        <taxon>Magnoliopsida</taxon>
        <taxon>eudicotyledons</taxon>
        <taxon>Gunneridae</taxon>
        <taxon>Pentapetalae</taxon>
        <taxon>rosids</taxon>
        <taxon>malvids</taxon>
        <taxon>Brassicales</taxon>
        <taxon>Brassicaceae</taxon>
        <taxon>Camelineae</taxon>
        <taxon>Arabidopsis</taxon>
    </lineage>
</organism>
<keyword evidence="5" id="KW-1015">Disulfide bond</keyword>
<evidence type="ECO:0000313" key="8">
    <source>
        <dbReference type="Proteomes" id="UP000694251"/>
    </source>
</evidence>
<accession>A0A8T1XR67</accession>
<comment type="caution">
    <text evidence="7">The sequence shown here is derived from an EMBL/GenBank/DDBJ whole genome shotgun (WGS) entry which is preliminary data.</text>
</comment>
<gene>
    <name evidence="7" type="ORF">ISN44_As13g010740</name>
</gene>
<dbReference type="EMBL" id="JAEFBJ010000013">
    <property type="protein sequence ID" value="KAG7537151.1"/>
    <property type="molecule type" value="Genomic_DNA"/>
</dbReference>
<feature type="signal peptide" evidence="6">
    <location>
        <begin position="1"/>
        <end position="27"/>
    </location>
</feature>
<proteinExistence type="inferred from homology"/>
<sequence length="81" mass="9270">MRKQLFSYFMVLVVLFSVLSVVPKTEAQKRCRQELEPGKQCLLAECRELCFKKSNGFGSCLEKPPGSENYTCNCYYNCGAR</sequence>
<keyword evidence="7" id="KW-0946">Virion</keyword>
<feature type="chain" id="PRO_5035734838" evidence="6">
    <location>
        <begin position="28"/>
        <end position="81"/>
    </location>
</feature>
<evidence type="ECO:0000313" key="7">
    <source>
        <dbReference type="EMBL" id="KAG7537151.1"/>
    </source>
</evidence>
<keyword evidence="4" id="KW-0611">Plant defense</keyword>
<keyword evidence="2" id="KW-0929">Antimicrobial</keyword>
<protein>
    <submittedName>
        <fullName evidence="7">S locus-related glycoprotein 1 binding pollen coat protein</fullName>
    </submittedName>
</protein>